<dbReference type="FunFam" id="1.20.920.30:FF:000007">
    <property type="entry name" value="Dynein axonemal heavy chain 10"/>
    <property type="match status" value="1"/>
</dbReference>
<dbReference type="FunFam" id="3.40.50.300:FF:002141">
    <property type="entry name" value="Dynein heavy chain"/>
    <property type="match status" value="1"/>
</dbReference>
<dbReference type="FunFam" id="3.40.50.300:FF:000153">
    <property type="entry name" value="Dynein axonemal heavy chain 1"/>
    <property type="match status" value="1"/>
</dbReference>
<dbReference type="InterPro" id="IPR041466">
    <property type="entry name" value="Dynein_AAA5_ext"/>
</dbReference>
<dbReference type="Pfam" id="PF12775">
    <property type="entry name" value="AAA_7"/>
    <property type="match status" value="1"/>
</dbReference>
<dbReference type="GO" id="GO:0051959">
    <property type="term" value="F:dynein light intermediate chain binding"/>
    <property type="evidence" value="ECO:0007669"/>
    <property type="project" value="InterPro"/>
</dbReference>
<comment type="subcellular location">
    <subcellularLocation>
        <location evidence="1">Cytoplasm</location>
        <location evidence="1">Cytoskeleton</location>
        <location evidence="1">Cilium axoneme</location>
    </subcellularLocation>
</comment>
<evidence type="ECO:0000256" key="16">
    <source>
        <dbReference type="SAM" id="Coils"/>
    </source>
</evidence>
<evidence type="ECO:0000313" key="18">
    <source>
        <dbReference type="EMBL" id="EKC41048.1"/>
    </source>
</evidence>
<dbReference type="Pfam" id="PF00241">
    <property type="entry name" value="Cofilin_ADF"/>
    <property type="match status" value="1"/>
</dbReference>
<dbReference type="InterPro" id="IPR056759">
    <property type="entry name" value="DYH2-5-8_CC"/>
</dbReference>
<dbReference type="GO" id="GO:0005874">
    <property type="term" value="C:microtubule"/>
    <property type="evidence" value="ECO:0007669"/>
    <property type="project" value="UniProtKB-KW"/>
</dbReference>
<dbReference type="FunFam" id="1.20.58.1120:FF:000008">
    <property type="entry name" value="Dynein heavy chain 10, axonemal"/>
    <property type="match status" value="1"/>
</dbReference>
<feature type="compositionally biased region" description="Acidic residues" evidence="17">
    <location>
        <begin position="179"/>
        <end position="191"/>
    </location>
</feature>
<dbReference type="InterPro" id="IPR043160">
    <property type="entry name" value="Dynein_C_barrel"/>
</dbReference>
<evidence type="ECO:0000256" key="7">
    <source>
        <dbReference type="ARBA" id="ARBA00022741"/>
    </source>
</evidence>
<name>K1R5R4_MAGGI</name>
<dbReference type="InterPro" id="IPR016064">
    <property type="entry name" value="NAD/diacylglycerol_kinase_sf"/>
</dbReference>
<dbReference type="FunFam" id="1.10.8.720:FF:000005">
    <property type="entry name" value="Dynein axonemal heavy chain 10"/>
    <property type="match status" value="1"/>
</dbReference>
<dbReference type="GO" id="GO:0016301">
    <property type="term" value="F:kinase activity"/>
    <property type="evidence" value="ECO:0007669"/>
    <property type="project" value="InterPro"/>
</dbReference>
<dbReference type="SMART" id="SM00382">
    <property type="entry name" value="AAA"/>
    <property type="match status" value="4"/>
</dbReference>
<dbReference type="HOGENOM" id="CLU_000038_9_1_1"/>
<dbReference type="InterPro" id="IPR041228">
    <property type="entry name" value="Dynein_C"/>
</dbReference>
<dbReference type="Gene3D" id="1.10.8.1220">
    <property type="match status" value="1"/>
</dbReference>
<dbReference type="GO" id="GO:0015629">
    <property type="term" value="C:actin cytoskeleton"/>
    <property type="evidence" value="ECO:0007669"/>
    <property type="project" value="InterPro"/>
</dbReference>
<dbReference type="InParanoid" id="K1R5R4"/>
<dbReference type="Pfam" id="PF17857">
    <property type="entry name" value="AAA_lid_1"/>
    <property type="match status" value="1"/>
</dbReference>
<dbReference type="FunFam" id="1.20.140.100:FF:000013">
    <property type="entry name" value="Dynein heavy chain 10, axonemal"/>
    <property type="match status" value="1"/>
</dbReference>
<gene>
    <name evidence="18" type="ORF">CGI_10024887</name>
</gene>
<keyword evidence="10 16" id="KW-0175">Coiled coil</keyword>
<evidence type="ECO:0000256" key="8">
    <source>
        <dbReference type="ARBA" id="ARBA00022840"/>
    </source>
</evidence>
<dbReference type="FunFam" id="3.40.50.300:FF:000049">
    <property type="entry name" value="Dynein, axonemal, heavy chain 5"/>
    <property type="match status" value="1"/>
</dbReference>
<protein>
    <submittedName>
        <fullName evidence="18">Dynein heavy chain 10, axonemal</fullName>
    </submittedName>
</protein>
<dbReference type="FunFam" id="3.40.50.300:FF:001855">
    <property type="entry name" value="Dynein axonemal heavy chain 10"/>
    <property type="match status" value="1"/>
</dbReference>
<keyword evidence="4" id="KW-0963">Cytoplasm</keyword>
<dbReference type="SUPFAM" id="SSF55753">
    <property type="entry name" value="Actin depolymerizing proteins"/>
    <property type="match status" value="1"/>
</dbReference>
<dbReference type="Pfam" id="PF12780">
    <property type="entry name" value="AAA_8"/>
    <property type="match status" value="1"/>
</dbReference>
<dbReference type="Pfam" id="PF18198">
    <property type="entry name" value="AAA_lid_11"/>
    <property type="match status" value="1"/>
</dbReference>
<dbReference type="PANTHER" id="PTHR22878:SF63">
    <property type="entry name" value="DYNEIN AXONEMAL HEAVY CHAIN 10"/>
    <property type="match status" value="1"/>
</dbReference>
<dbReference type="Pfam" id="PF12781">
    <property type="entry name" value="AAA_9"/>
    <property type="match status" value="1"/>
</dbReference>
<feature type="compositionally biased region" description="Basic and acidic residues" evidence="17">
    <location>
        <begin position="148"/>
        <end position="161"/>
    </location>
</feature>
<comment type="similarity">
    <text evidence="3">Belongs to the dynein heavy chain family.</text>
</comment>
<evidence type="ECO:0000256" key="3">
    <source>
        <dbReference type="ARBA" id="ARBA00008887"/>
    </source>
</evidence>
<keyword evidence="11" id="KW-0969">Cilium</keyword>
<dbReference type="Gene3D" id="3.40.20.10">
    <property type="entry name" value="Severin"/>
    <property type="match status" value="1"/>
</dbReference>
<dbReference type="FunFam" id="1.10.8.710:FF:000002">
    <property type="entry name" value="dynein heavy chain 17, axonemal"/>
    <property type="match status" value="1"/>
</dbReference>
<dbReference type="Pfam" id="PF00781">
    <property type="entry name" value="DAGK_cat"/>
    <property type="match status" value="1"/>
</dbReference>
<dbReference type="PROSITE" id="PS50146">
    <property type="entry name" value="DAGK"/>
    <property type="match status" value="1"/>
</dbReference>
<dbReference type="InterPro" id="IPR041589">
    <property type="entry name" value="DNAH3_AAA_lid_1"/>
</dbReference>
<feature type="coiled-coil region" evidence="16">
    <location>
        <begin position="3506"/>
        <end position="3589"/>
    </location>
</feature>
<dbReference type="Pfam" id="PF25007">
    <property type="entry name" value="DYH2-5-8_CC"/>
    <property type="match status" value="1"/>
</dbReference>
<dbReference type="PANTHER" id="PTHR22878">
    <property type="entry name" value="DYNEIN HEAVY CHAIN 6, AXONEMAL-LIKE-RELATED"/>
    <property type="match status" value="1"/>
</dbReference>
<evidence type="ECO:0000256" key="14">
    <source>
        <dbReference type="ARBA" id="ARBA00023212"/>
    </source>
</evidence>
<dbReference type="GO" id="GO:0097729">
    <property type="term" value="C:9+2 motile cilium"/>
    <property type="evidence" value="ECO:0007669"/>
    <property type="project" value="UniProtKB-ARBA"/>
</dbReference>
<dbReference type="FunFam" id="3.10.490.20:FF:000006">
    <property type="entry name" value="Dynein axonemal heavy chain 10"/>
    <property type="match status" value="1"/>
</dbReference>
<dbReference type="GO" id="GO:0007018">
    <property type="term" value="P:microtubule-based movement"/>
    <property type="evidence" value="ECO:0007669"/>
    <property type="project" value="InterPro"/>
</dbReference>
<feature type="region of interest" description="Disordered" evidence="17">
    <location>
        <begin position="286"/>
        <end position="322"/>
    </location>
</feature>
<keyword evidence="13" id="KW-0009">Actin-binding</keyword>
<sequence length="5116" mass="585492">MPGGGMSGITVAGDAFTAYQALQKNKEHSFIVFKIQDEKTIIVAEKGDKSLTWDDLISRLPADNGAYVVYDLSYKAKSGAENTKPILITWAPDAAPIKVKMMYSSSKDSLKKALGQGLGIEIQANDLSDLDLNEIRQRQERRRKKRAKSETTDKDGADDAAKTPQEGDGGKSEGGDQGETAEGEGAEEENPEDKQPKTKIIIQKVMRTYLYMCYQHLPEEVADTKSVYFLRNTPGMVPLPNSSEEANSELPGYFEMGILNGHSLVMLEQIISQVYMPLLSYNQHRNGERKPEARAVSRADTKATEASMAGEEGEEEEKPKVNVAESRAKAMLRDEFLINMQKFASGINRTIQQIEGEVRLEIPEIELGDLKLEEILADNDLMTVIKDSCSEWAKQVRGALDAELKKTPQGKGPLAEIDFWRERNASLSALTEQLKLPIVAQMIEIYNQVEVDFTDLKPELNKYYVEAKDNVRFLSTLERHFKNITHGATFQVVIETIPSMMNALRMVWIISRHYNKDERMVPLMSRIAWELAERVSKVINIRTIYGGEGPVTNTEEVKVKTSEAKRMLEVWKEQYFEVRAKIEASGRDQRWEFDRKKLFERTDHMAVICQNLYDVAQVLEEFYNIFGPELKAVTGDPKRIEEVLLRVDNLVKPLQEVGFDPFEIQYKNSWKSQMEHFYKQVESIEGEAKMFIDESFQSLRSAEGAFDMLLNFKHIRSRKAINDQMMQKFKDILVQYEKEVTTMDELFQAQKDNPPLHKNHPPVAGAIFWERSLFHRIKHTIVRFLTMEDMMQSEMGKHARAKYLSVARQMKFYEDQKYEEWRQSVEQHLPSLLKRNLLIKPHHAAEEMRAAAQKEADEAAHQHHANINPDQEHHGAKTEGENQEADQSADQSNQAVQLKYLVDFDPQLTEIVSETKYMEQLGFSVPELARNVALQEEKYINYVEGLRFMLSRYHALLSSLDQAETSLLEDHMRDLRRVIRPGSKRLNWNSLGINDFVLKCRNAIGKFESLVNQIQKNAKDINQRLHMIECCNLFKPPPQKFPDTLPSCKEYFEHVERERGKDFEILARKYRAIGPLLTKMEGLVVHTNSGRSPKLSAYYSYWEKKVYDALTKLIMSNLRRFEVALRTSKPLFQVETLLAAPDVVLHPQANEVYKLTLQSVRDCVEGTKLFVRWMQGTCIETAPQKMEGEDEPYVFCFFTDISANPEIIDYVQTIQTDIKNTLTNMTRYLNRWKKYRSIWKVDKQAIADKWYQKGPTVVAFDDKLQYYYKTIDEVETLPLVKDQDCIRLHMGPLASSVKEHAKQWIGHLGKILRDSAKESLYKLRDQLDDKSDDLEQTPSSLEDLKFVLTTISDIKSMSLDVETRIRDVQERYRTLSMYSIEVTDEEKEIQAKLPQIWDELVYKSKNTDAGLTVVKTKFTEITQTQIQDFKKDLEKFSEKFYDFGPGAVGTDLEKGLELMKTFRVEVGDLEAARQELANAEKLFDLPITMYPNLLEVQKQMKGLEMVYTLYEEQKAAREQWAETLWSNLNVQVLQDGIEGFLKSLRKMPREVKSMQAARAVESKMKEFRDSLPLFVDLKHDALRERHWKELMNKTGQKFDINPETFTLANVFSMELHRFQETIGEIVTMASKEMGIEKGVKEIDEQWSNMKFTVHAYMKGTSNRGWILGAVDEILQILDDSSMNLQSMSASRFVGPFLNSVQNWEKSLSHISEVLDVWMVVQRKWMYLEGIFIGGDIRSQLPEEAKKFDQIDKMFKKIMNDVYKNPVIKICCHAPNRLQDLEALSLGLEKCQKSLNDYLDSKRNAFPRFFFISDDELLSILGSSDPACVQEHMIKMYDNIAALRFQQGPNGETLASAMISAEGEVMEFRENVPAEGRVEDWMTSVLEEMRCTNRLITKEAIFFYCADGKTRVDWMMGYQGMICLAGNQVWWTWEVEDVFRKVKKGHKTALKDYAKKQHKQIGDLVVTVRSPLSSNDRKKFNSVLIIDVHARDIIDGFVRDSIMDAKEFEWESQLRFYWEKEPDELVVRQCTGEFGYGYEYMGLNGRLVITPLTDRIYLTLTQALSMNLGGAPAGPAGTGKTETTKDLAKALGLLCVVTNCGEGMDFKAVGKIYSGLCQCGAWGCFDEFNRIDVSVLSVISTQLKTIQNALILKLKRFHFEGQEISLDLRVGIFITMNPGYAGRTELPESVKALFRPVVVIVPDLQQICEIMLFSEGFLTAKVLAKKMTVLYKLAKEQLSKQYHYDFGLRALKSVLVMAGDLKRGSPDLPEDVVLMRALRDMNLPKFVFEDVPLFLGLIGDLFPGLDCPRVRYPNFNDAVEAVLEDNGYKMLDVQVDKVVQLYETMMTRHTTMVVGPTGGGKSVVINTLSQAQTKLGVPTKLFVINPKDRSVIDLYGILDPVTRDWTDGLLSNIFRDINKPTDKNERKYIVYDGDVDALWVENMNSVMDDNKLLTLANGERIRLQKHCAMLFEVFDLQYASPATVSRCGMVYVDPKNLGYDPFWYKYVNSRQNKQERDDLNRLYDKYVNSLIDMVIEGIHDGRQGDKMKTIVPLTNLNMVTQLAAMLDTLLIKEMGEPDELEAFFLQALYWSIGAALLEDGRIKFDAQIKNLAAMSTASDDEKNFAKAGELPSALPTLYEYFYDGELKQWVPWSKKVPKYVHDPERKFNEILVPTVDTVRATWLLELMVGIKHPVVLVGETGTSKTATTANFLRTLSTETHMLLNMNFSSRTSSLDVQRNLEANVEKRTKDTYGPPPGRRLLIFIDDMNMPQVDKYGTQQPIALLKLLLERGGMYDRGKDLNWKNMKDIGYIAAMGKAGGGRNETDPRFISLFCVFNMTFPSDDALFLIYNSILAGHTQPFPKEIQDAVPTLTKMTMALYSSIVNDLPPTPSKFHYIFNLRDLSRIYHGMCLTTPDRFSKVENFVRVWRNECLRVIGDRLISDVDKEIVNNKTKELLEENFKPYAENAMRSPILYGDYRTALEESEPRLYEDIQDYDACKALFQEILEDYNEGHTPMNLVLFDDALEHLTRIHRVIRMDQGHALLVGVGGSGKQSLCKLASYAAGCDVFEITLSRGYGESSFRDDLKILYNKLGMENKKTVFLFTDQHVAEEGFLELINNMLTSGMVPALYADDEKESIVGSIRQEATAAGCPHIKEMIWQYFVNKCANNLHIVLAMSPVGDALRTRCRNFPGMVNNANIDWFFPWPEQALYAVASVFISPDNQLIPEDKRQEVVSHIVMVHLDVVKSSKLFQQRLRRNNYVTPKNYLDFINSYLKLLEEKDKYILALCERLQGGLQKIAEASEQLAVLNDRLAVQKVAVAEKSEACEIMLEEISTGTVQATEKKSLAESKGKEIEEQNVVIAKEKADAEESLAEALPALEAARLALEDLDKGDVTEIRSFAKPPPEVQRVCECIVVFKGIREVSWKSAKGMMSEANFLKSLMEMDVDSITQRQTQAVKGLMSDKNLNLTLEAMKSISKAGSGLLKFVEAVMGYCVVAREIKPKREKVARLEKNFHQAKRDLDKITNEINKLENELKELGMKYEQAMSEKQQLEEEAAIMERRLIAADKLISGLTSENKRWQLDLNDLKQKRIRLLGDCLVSSAFLSYVGAFSWEFRNDMVYTDWVEDLHKREVPLSEPFKLEELLTNEVEVSKWTSEGLPPDELSIQNGILTTRASRFPMCIDPQQQALNWIKRKEEQNNLKVCTFNDHDFLKQLELAIKYGFPFLFKDVDEYIDPVIDNVLEKNIKGDKGREFILLGDKEVDYDPNFRLYLNTKLANPKYSPNVFGKSMVINYTVTLKGLEDQLLSVIVKFERRELEEQRERLIQETSTNKKLLKDLEDALLRELAQSQGNMLDNMELIQTLEETKTKATEVSEKLKLGAKTAIDIDKLRDGYRPAARRGAILFFILADLSTINTMYQYSLDAYLGVFELSLKKSMPDAILQKRLKNIMDTLTHNIYNYGCTGIFEKHKLLFSFQITIKLEQDQSHVTQEELDFYIKGNLALEKSRRKCPYSWFPEAGWEDAIRLAEEFPDKFSSLIDDIERHEKVWKKWFDSDTPEADAFPLKYEEGLSAFQRLMLLRCIRVDRIYRAVEEYVTKCMGEKYVNPPIISFESIFDQSTPVSPIVFILSPGSDPASDLMKLAERIEFGSNKLKFLSMGQGQEKLALQYLETAIARGQWLMLQNCHLLVKWLRELEKELEKLTKPHPDFRLWLTTEPTDSFPIGILQRSLKVVTEPPNGLKLNLRGTYHKISAQALSECPHNAFPSLVFTLAFFHAVVQERRKYGKIGWNIAYDFNESDFRVCQQILNTYLTKAFEQGDPKIPWASLKYLIGEVMYGGRAIDDFDRRVLRTYMDEYMGDFIFDTFQPFHFYHNEEVDYKIPEDGPRDNYTDYIESLPHANTPEVFGLHPNAEIGYYTSAARDMWSHLVELQPQTGDSGSGISREEFIGKIAKDVLAKLPPEYEMDKIRKKYGLDIPPTTVVLLQELERFNNLIIRMRRSLQTLQKALAGEVGMSSELDEVSRALFNGQIPAIWRRLAPATLKSLGNWMIHFERRLRQYNAWVNEGEPPVMWLSGLHIPESYLTALVQATCRKNGWPLDKSTLYTSVTQWQSADDVTERAHQGCFIDGLYLEGAAWDRENCCLIRQSPKQLIQDLPVMKVIPIEAHRLKLQNTFRTPVYVTSERRNAMGVGLVFEADLATTEHLSVEICDVIDCHLSEEPAGFLSGLFCSSPYLVVRYISKGKNYKWTAETVQVTGSKEECEALQDKINENLGQVNQRPKKLGVFINPIGGSQNSLDVYSKVVYPLFKAANIKCDVNVSERPKHMIDLINCFDTASVDGLVIVGGDGSLLEVLNCLLTQAQKEAGLDYDQPTCKLKHLEIPIGIIPTGTGNGAANFLYGTLDYVTAALHIIRGETNENNIQAVYSGGKLMSFSLIAIACGFFTDMMYEMDRQRWLKKARYAVVPFCMGLFKKKSLLNVKLSIIPGKLSSETDDVEGTMEKMEVEYKKDRTFYTSGFQRKQPLGIPILFHGIFNNDSILSMYAFKFKYHSNYPFQKDCISTHTVRGYKVKLPGCNENLDQDPSIARMNNLLDVDGEMIDIYEGEFEVRTHMKLAKFYTSH</sequence>
<dbReference type="Pfam" id="PF03028">
    <property type="entry name" value="Dynein_heavy"/>
    <property type="match status" value="1"/>
</dbReference>
<dbReference type="Gene3D" id="1.20.920.30">
    <property type="match status" value="1"/>
</dbReference>
<dbReference type="FunFam" id="1.10.8.1220:FF:000001">
    <property type="entry name" value="Dynein axonemal heavy chain 5"/>
    <property type="match status" value="1"/>
</dbReference>
<dbReference type="Pfam" id="PF12774">
    <property type="entry name" value="AAA_6"/>
    <property type="match status" value="1"/>
</dbReference>
<feature type="compositionally biased region" description="Basic and acidic residues" evidence="17">
    <location>
        <begin position="286"/>
        <end position="303"/>
    </location>
</feature>
<dbReference type="Gene3D" id="1.10.287.2620">
    <property type="match status" value="1"/>
</dbReference>
<dbReference type="FunFam" id="3.40.50.300:FF:000063">
    <property type="entry name" value="dynein heavy chain 6, axonemal"/>
    <property type="match status" value="1"/>
</dbReference>
<dbReference type="SMART" id="SM00102">
    <property type="entry name" value="ADF"/>
    <property type="match status" value="1"/>
</dbReference>
<dbReference type="Gene3D" id="1.20.140.100">
    <property type="entry name" value="Dynein heavy chain, N-terminal domain 2"/>
    <property type="match status" value="1"/>
</dbReference>
<evidence type="ECO:0000256" key="9">
    <source>
        <dbReference type="ARBA" id="ARBA00023017"/>
    </source>
</evidence>
<dbReference type="Gene3D" id="1.20.1270.280">
    <property type="match status" value="1"/>
</dbReference>
<proteinExistence type="inferred from homology"/>
<dbReference type="InterPro" id="IPR004273">
    <property type="entry name" value="Dynein_heavy_D6_P-loop"/>
</dbReference>
<keyword evidence="5" id="KW-0493">Microtubule</keyword>
<dbReference type="InterPro" id="IPR001206">
    <property type="entry name" value="Diacylglycerol_kinase_cat_dom"/>
</dbReference>
<dbReference type="InterPro" id="IPR035706">
    <property type="entry name" value="AAA_9"/>
</dbReference>
<dbReference type="Gene3D" id="6.10.140.1060">
    <property type="match status" value="1"/>
</dbReference>
<dbReference type="Gene3D" id="3.40.50.10330">
    <property type="entry name" value="Probable inorganic polyphosphate/atp-NAD kinase, domain 1"/>
    <property type="match status" value="1"/>
</dbReference>
<dbReference type="InterPro" id="IPR035699">
    <property type="entry name" value="AAA_6"/>
</dbReference>
<dbReference type="FunFam" id="1.20.920.20:FF:000008">
    <property type="entry name" value="Dynein heavy chain 10, axonemal"/>
    <property type="match status" value="1"/>
</dbReference>
<dbReference type="GO" id="GO:0005858">
    <property type="term" value="C:axonemal dynein complex"/>
    <property type="evidence" value="ECO:0007669"/>
    <property type="project" value="UniProtKB-ARBA"/>
</dbReference>
<dbReference type="Pfam" id="PF18199">
    <property type="entry name" value="Dynein_C"/>
    <property type="match status" value="1"/>
</dbReference>
<dbReference type="InterPro" id="IPR042219">
    <property type="entry name" value="AAA_lid_11_sf"/>
</dbReference>
<dbReference type="Pfam" id="PF12777">
    <property type="entry name" value="MT"/>
    <property type="match status" value="1"/>
</dbReference>
<reference evidence="18" key="1">
    <citation type="journal article" date="2012" name="Nature">
        <title>The oyster genome reveals stress adaptation and complexity of shell formation.</title>
        <authorList>
            <person name="Zhang G."/>
            <person name="Fang X."/>
            <person name="Guo X."/>
            <person name="Li L."/>
            <person name="Luo R."/>
            <person name="Xu F."/>
            <person name="Yang P."/>
            <person name="Zhang L."/>
            <person name="Wang X."/>
            <person name="Qi H."/>
            <person name="Xiong Z."/>
            <person name="Que H."/>
            <person name="Xie Y."/>
            <person name="Holland P.W."/>
            <person name="Paps J."/>
            <person name="Zhu Y."/>
            <person name="Wu F."/>
            <person name="Chen Y."/>
            <person name="Wang J."/>
            <person name="Peng C."/>
            <person name="Meng J."/>
            <person name="Yang L."/>
            <person name="Liu J."/>
            <person name="Wen B."/>
            <person name="Zhang N."/>
            <person name="Huang Z."/>
            <person name="Zhu Q."/>
            <person name="Feng Y."/>
            <person name="Mount A."/>
            <person name="Hedgecock D."/>
            <person name="Xu Z."/>
            <person name="Liu Y."/>
            <person name="Domazet-Loso T."/>
            <person name="Du Y."/>
            <person name="Sun X."/>
            <person name="Zhang S."/>
            <person name="Liu B."/>
            <person name="Cheng P."/>
            <person name="Jiang X."/>
            <person name="Li J."/>
            <person name="Fan D."/>
            <person name="Wang W."/>
            <person name="Fu W."/>
            <person name="Wang T."/>
            <person name="Wang B."/>
            <person name="Zhang J."/>
            <person name="Peng Z."/>
            <person name="Li Y."/>
            <person name="Li N."/>
            <person name="Wang J."/>
            <person name="Chen M."/>
            <person name="He Y."/>
            <person name="Tan F."/>
            <person name="Song X."/>
            <person name="Zheng Q."/>
            <person name="Huang R."/>
            <person name="Yang H."/>
            <person name="Du X."/>
            <person name="Chen L."/>
            <person name="Yang M."/>
            <person name="Gaffney P.M."/>
            <person name="Wang S."/>
            <person name="Luo L."/>
            <person name="She Z."/>
            <person name="Ming Y."/>
            <person name="Huang W."/>
            <person name="Zhang S."/>
            <person name="Huang B."/>
            <person name="Zhang Y."/>
            <person name="Qu T."/>
            <person name="Ni P."/>
            <person name="Miao G."/>
            <person name="Wang J."/>
            <person name="Wang Q."/>
            <person name="Steinberg C.E."/>
            <person name="Wang H."/>
            <person name="Li N."/>
            <person name="Qian L."/>
            <person name="Zhang G."/>
            <person name="Li Y."/>
            <person name="Yang H."/>
            <person name="Liu X."/>
            <person name="Wang J."/>
            <person name="Yin Y."/>
            <person name="Wang J."/>
        </authorList>
    </citation>
    <scope>NUCLEOTIDE SEQUENCE [LARGE SCALE GENOMIC DNA]</scope>
    <source>
        <strain evidence="18">05x7-T-G4-1.051#20</strain>
    </source>
</reference>
<evidence type="ECO:0000256" key="12">
    <source>
        <dbReference type="ARBA" id="ARBA00023175"/>
    </source>
</evidence>
<dbReference type="InterPro" id="IPR013594">
    <property type="entry name" value="Dynein_heavy_tail"/>
</dbReference>
<evidence type="ECO:0000256" key="13">
    <source>
        <dbReference type="ARBA" id="ARBA00023203"/>
    </source>
</evidence>
<keyword evidence="8" id="KW-0067">ATP-binding</keyword>
<evidence type="ECO:0000256" key="6">
    <source>
        <dbReference type="ARBA" id="ARBA00022737"/>
    </source>
</evidence>
<dbReference type="GO" id="GO:0030042">
    <property type="term" value="P:actin filament depolymerization"/>
    <property type="evidence" value="ECO:0007669"/>
    <property type="project" value="InterPro"/>
</dbReference>
<dbReference type="Gene3D" id="3.40.50.300">
    <property type="entry name" value="P-loop containing nucleotide triphosphate hydrolases"/>
    <property type="match status" value="5"/>
</dbReference>
<dbReference type="Gene3D" id="1.20.58.1120">
    <property type="match status" value="1"/>
</dbReference>
<dbReference type="PROSITE" id="PS51263">
    <property type="entry name" value="ADF_H"/>
    <property type="match status" value="1"/>
</dbReference>
<feature type="region of interest" description="Disordered" evidence="17">
    <location>
        <begin position="868"/>
        <end position="892"/>
    </location>
</feature>
<evidence type="ECO:0000256" key="11">
    <source>
        <dbReference type="ARBA" id="ARBA00023069"/>
    </source>
</evidence>
<dbReference type="GO" id="GO:0008569">
    <property type="term" value="F:minus-end-directed microtubule motor activity"/>
    <property type="evidence" value="ECO:0007669"/>
    <property type="project" value="InterPro"/>
</dbReference>
<dbReference type="InterPro" id="IPR043157">
    <property type="entry name" value="Dynein_AAA1S"/>
</dbReference>
<dbReference type="InterPro" id="IPR003593">
    <property type="entry name" value="AAA+_ATPase"/>
</dbReference>
<dbReference type="InterPro" id="IPR024743">
    <property type="entry name" value="Dynein_HC_stalk"/>
</dbReference>
<dbReference type="InterPro" id="IPR017904">
    <property type="entry name" value="ADF/Cofilin"/>
</dbReference>
<feature type="region of interest" description="Disordered" evidence="17">
    <location>
        <begin position="138"/>
        <end position="199"/>
    </location>
</feature>
<dbReference type="InterPro" id="IPR002108">
    <property type="entry name" value="ADF-H"/>
</dbReference>
<keyword evidence="15" id="KW-0966">Cell projection</keyword>
<keyword evidence="7" id="KW-0547">Nucleotide-binding</keyword>
<keyword evidence="6" id="KW-0677">Repeat</keyword>
<dbReference type="GO" id="GO:0008017">
    <property type="term" value="F:microtubule binding"/>
    <property type="evidence" value="ECO:0007669"/>
    <property type="project" value="UniProtKB-ARBA"/>
</dbReference>
<dbReference type="InterPro" id="IPR026983">
    <property type="entry name" value="DHC"/>
</dbReference>
<dbReference type="Gene3D" id="3.10.490.20">
    <property type="match status" value="1"/>
</dbReference>
<feature type="compositionally biased region" description="Basic and acidic residues" evidence="17">
    <location>
        <begin position="870"/>
        <end position="880"/>
    </location>
</feature>
<dbReference type="Gene3D" id="1.10.8.710">
    <property type="match status" value="1"/>
</dbReference>
<dbReference type="Gene3D" id="1.20.920.20">
    <property type="match status" value="1"/>
</dbReference>
<dbReference type="Pfam" id="PF08385">
    <property type="entry name" value="DHC_N1"/>
    <property type="match status" value="1"/>
</dbReference>
<dbReference type="SUPFAM" id="SSF111331">
    <property type="entry name" value="NAD kinase/diacylglycerol kinase-like"/>
    <property type="match status" value="1"/>
</dbReference>
<dbReference type="Gene3D" id="3.20.180.20">
    <property type="entry name" value="Dynein heavy chain, N-terminal domain 2"/>
    <property type="match status" value="1"/>
</dbReference>
<dbReference type="FunFam" id="1.10.472.130:FF:000010">
    <property type="entry name" value="Dynein axonemal heavy chain 10"/>
    <property type="match status" value="1"/>
</dbReference>
<evidence type="ECO:0000256" key="10">
    <source>
        <dbReference type="ARBA" id="ARBA00023054"/>
    </source>
</evidence>
<dbReference type="GO" id="GO:0003779">
    <property type="term" value="F:actin binding"/>
    <property type="evidence" value="ECO:0007669"/>
    <property type="project" value="UniProtKB-KW"/>
</dbReference>
<accession>K1R5R4</accession>
<dbReference type="InterPro" id="IPR042222">
    <property type="entry name" value="Dynein_2_N"/>
</dbReference>
<evidence type="ECO:0000256" key="15">
    <source>
        <dbReference type="ARBA" id="ARBA00023273"/>
    </source>
</evidence>
<dbReference type="InterPro" id="IPR041658">
    <property type="entry name" value="AAA_lid_11"/>
</dbReference>
<keyword evidence="9" id="KW-0243">Dynein</keyword>
<dbReference type="InterPro" id="IPR013602">
    <property type="entry name" value="Dynein_heavy_linker"/>
</dbReference>
<dbReference type="InterPro" id="IPR029006">
    <property type="entry name" value="ADF-H/Gelsolin-like_dom_sf"/>
</dbReference>
<dbReference type="GO" id="GO:0005524">
    <property type="term" value="F:ATP binding"/>
    <property type="evidence" value="ECO:0007669"/>
    <property type="project" value="UniProtKB-KW"/>
</dbReference>
<dbReference type="FunFam" id="1.20.1270.280:FF:000005">
    <property type="entry name" value="Dynein axonemal heavy chain 10"/>
    <property type="match status" value="1"/>
</dbReference>
<dbReference type="Gene3D" id="1.10.472.130">
    <property type="match status" value="1"/>
</dbReference>
<keyword evidence="12" id="KW-0505">Motor protein</keyword>
<evidence type="ECO:0000256" key="1">
    <source>
        <dbReference type="ARBA" id="ARBA00004430"/>
    </source>
</evidence>
<evidence type="ECO:0000256" key="5">
    <source>
        <dbReference type="ARBA" id="ARBA00022701"/>
    </source>
</evidence>
<keyword evidence="14" id="KW-0206">Cytoskeleton</keyword>
<dbReference type="FunFam" id="3.20.180.20:FF:000001">
    <property type="entry name" value="Dynein axonemal heavy chain 5"/>
    <property type="match status" value="1"/>
</dbReference>
<organism evidence="18">
    <name type="scientific">Magallana gigas</name>
    <name type="common">Pacific oyster</name>
    <name type="synonym">Crassostrea gigas</name>
    <dbReference type="NCBI Taxonomy" id="29159"/>
    <lineage>
        <taxon>Eukaryota</taxon>
        <taxon>Metazoa</taxon>
        <taxon>Spiralia</taxon>
        <taxon>Lophotrochozoa</taxon>
        <taxon>Mollusca</taxon>
        <taxon>Bivalvia</taxon>
        <taxon>Autobranchia</taxon>
        <taxon>Pteriomorphia</taxon>
        <taxon>Ostreida</taxon>
        <taxon>Ostreoidea</taxon>
        <taxon>Ostreidae</taxon>
        <taxon>Magallana</taxon>
    </lineage>
</organism>
<dbReference type="InterPro" id="IPR027417">
    <property type="entry name" value="P-loop_NTPase"/>
</dbReference>
<dbReference type="EMBL" id="JH817887">
    <property type="protein sequence ID" value="EKC41048.1"/>
    <property type="molecule type" value="Genomic_DNA"/>
</dbReference>
<dbReference type="SMART" id="SM00046">
    <property type="entry name" value="DAGKc"/>
    <property type="match status" value="1"/>
</dbReference>
<evidence type="ECO:0000256" key="17">
    <source>
        <dbReference type="SAM" id="MobiDB-lite"/>
    </source>
</evidence>
<dbReference type="GO" id="GO:0045505">
    <property type="term" value="F:dynein intermediate chain binding"/>
    <property type="evidence" value="ECO:0007669"/>
    <property type="project" value="InterPro"/>
</dbReference>
<evidence type="ECO:0000256" key="4">
    <source>
        <dbReference type="ARBA" id="ARBA00022490"/>
    </source>
</evidence>
<dbReference type="FunFam" id="1.10.287.2620:FF:000002">
    <property type="entry name" value="Dynein heavy chain 2, axonemal"/>
    <property type="match status" value="1"/>
</dbReference>
<dbReference type="FunCoup" id="K1R5R4">
    <property type="interactions" value="27"/>
</dbReference>
<dbReference type="Pfam" id="PF08393">
    <property type="entry name" value="DHC_N2"/>
    <property type="match status" value="1"/>
</dbReference>
<dbReference type="InterPro" id="IPR024317">
    <property type="entry name" value="Dynein_heavy_chain_D4_dom"/>
</dbReference>
<dbReference type="InterPro" id="IPR017438">
    <property type="entry name" value="ATP-NAD_kinase_N"/>
</dbReference>
<dbReference type="Gene3D" id="1.10.8.720">
    <property type="entry name" value="Region D6 of dynein motor"/>
    <property type="match status" value="1"/>
</dbReference>
<evidence type="ECO:0000256" key="2">
    <source>
        <dbReference type="ARBA" id="ARBA00006844"/>
    </source>
</evidence>
<dbReference type="Pfam" id="PF17852">
    <property type="entry name" value="Dynein_AAA_lid"/>
    <property type="match status" value="1"/>
</dbReference>
<dbReference type="CDD" id="cd11286">
    <property type="entry name" value="ADF_cofilin_like"/>
    <property type="match status" value="1"/>
</dbReference>
<dbReference type="SUPFAM" id="SSF52540">
    <property type="entry name" value="P-loop containing nucleoside triphosphate hydrolases"/>
    <property type="match status" value="4"/>
</dbReference>
<comment type="similarity">
    <text evidence="2">Belongs to the actin-binding proteins ADF family.</text>
</comment>
<dbReference type="InterPro" id="IPR042228">
    <property type="entry name" value="Dynein_linker_3"/>
</dbReference>